<dbReference type="InterPro" id="IPR024977">
    <property type="entry name" value="Apc4-like_WD40_dom"/>
</dbReference>
<dbReference type="GO" id="GO:0000480">
    <property type="term" value="P:endonucleolytic cleavage in 5'-ETS of tricistronic rRNA transcript (SSU-rRNA, 5.8S rRNA, LSU-rRNA)"/>
    <property type="evidence" value="ECO:0007669"/>
    <property type="project" value="TreeGrafter"/>
</dbReference>
<feature type="domain" description="U3 small nucleolar RNA-associated protein 13 C-terminal" evidence="6">
    <location>
        <begin position="651"/>
        <end position="791"/>
    </location>
</feature>
<keyword evidence="10" id="KW-1185">Reference proteome</keyword>
<feature type="repeat" description="WD" evidence="5">
    <location>
        <begin position="512"/>
        <end position="553"/>
    </location>
</feature>
<feature type="repeat" description="WD" evidence="5">
    <location>
        <begin position="371"/>
        <end position="402"/>
    </location>
</feature>
<evidence type="ECO:0000256" key="2">
    <source>
        <dbReference type="ARBA" id="ARBA00022574"/>
    </source>
</evidence>
<dbReference type="GO" id="GO:0034511">
    <property type="term" value="F:U3 snoRNA binding"/>
    <property type="evidence" value="ECO:0007669"/>
    <property type="project" value="TreeGrafter"/>
</dbReference>
<dbReference type="PANTHER" id="PTHR19854">
    <property type="entry name" value="TRANSDUCIN BETA-LIKE 3"/>
    <property type="match status" value="1"/>
</dbReference>
<dbReference type="Pfam" id="PF12894">
    <property type="entry name" value="ANAPC4_WD40"/>
    <property type="match status" value="1"/>
</dbReference>
<gene>
    <name evidence="9" type="primary">Piso0_003621</name>
    <name evidence="8" type="ORF">GNLVRS01_PISO0G16352g</name>
    <name evidence="9" type="ORF">GNLVRS01_PISO0H16353g</name>
</gene>
<protein>
    <submittedName>
        <fullName evidence="9">Piso0_003621 protein</fullName>
    </submittedName>
</protein>
<dbReference type="InParanoid" id="G8YGF2"/>
<feature type="repeat" description="WD" evidence="5">
    <location>
        <begin position="470"/>
        <end position="511"/>
    </location>
</feature>
<evidence type="ECO:0000259" key="6">
    <source>
        <dbReference type="Pfam" id="PF08625"/>
    </source>
</evidence>
<dbReference type="HOGENOM" id="CLU_009276_0_0_1"/>
<reference evidence="9" key="1">
    <citation type="submission" date="2011-10" db="EMBL/GenBank/DDBJ databases">
        <authorList>
            <person name="Genoscope - CEA"/>
        </authorList>
    </citation>
    <scope>NUCLEOTIDE SEQUENCE</scope>
</reference>
<dbReference type="PROSITE" id="PS00678">
    <property type="entry name" value="WD_REPEATS_1"/>
    <property type="match status" value="1"/>
</dbReference>
<dbReference type="PANTHER" id="PTHR19854:SF15">
    <property type="entry name" value="TRANSDUCIN BETA-LIKE PROTEIN 3"/>
    <property type="match status" value="1"/>
</dbReference>
<dbReference type="SUPFAM" id="SSF50978">
    <property type="entry name" value="WD40 repeat-like"/>
    <property type="match status" value="2"/>
</dbReference>
<name>G8YGF2_PICSO</name>
<evidence type="ECO:0000256" key="3">
    <source>
        <dbReference type="ARBA" id="ARBA00022737"/>
    </source>
</evidence>
<keyword evidence="2 5" id="KW-0853">WD repeat</keyword>
<reference evidence="10" key="2">
    <citation type="journal article" date="2012" name="G3 (Bethesda)">
        <title>Pichia sorbitophila, an interspecies yeast hybrid reveals early steps of genome resolution following polyploidization.</title>
        <authorList>
            <person name="Leh Louis V."/>
            <person name="Despons L."/>
            <person name="Friedrich A."/>
            <person name="Martin T."/>
            <person name="Durrens P."/>
            <person name="Casaregola S."/>
            <person name="Neuveglise C."/>
            <person name="Fairhead C."/>
            <person name="Marck C."/>
            <person name="Cruz J.A."/>
            <person name="Straub M.L."/>
            <person name="Kugler V."/>
            <person name="Sacerdot C."/>
            <person name="Uzunov Z."/>
            <person name="Thierry A."/>
            <person name="Weiss S."/>
            <person name="Bleykasten C."/>
            <person name="De Montigny J."/>
            <person name="Jacques N."/>
            <person name="Jung P."/>
            <person name="Lemaire M."/>
            <person name="Mallet S."/>
            <person name="Morel G."/>
            <person name="Richard G.F."/>
            <person name="Sarkar A."/>
            <person name="Savel G."/>
            <person name="Schacherer J."/>
            <person name="Seret M.L."/>
            <person name="Talla E."/>
            <person name="Samson G."/>
            <person name="Jubin C."/>
            <person name="Poulain J."/>
            <person name="Vacherie B."/>
            <person name="Barbe V."/>
            <person name="Pelletier E."/>
            <person name="Sherman D.J."/>
            <person name="Westhof E."/>
            <person name="Weissenbach J."/>
            <person name="Baret P.V."/>
            <person name="Wincker P."/>
            <person name="Gaillardin C."/>
            <person name="Dujon B."/>
            <person name="Souciet J.L."/>
        </authorList>
    </citation>
    <scope>NUCLEOTIDE SEQUENCE [LARGE SCALE GENOMIC DNA]</scope>
    <source>
        <strain evidence="10">ATCC MYA-4447 / BCRC 22081 / CBS 7064 / NBRC 10061 / NRRL Y-12695</strain>
    </source>
</reference>
<feature type="repeat" description="WD" evidence="5">
    <location>
        <begin position="108"/>
        <end position="136"/>
    </location>
</feature>
<dbReference type="EMBL" id="FO082052">
    <property type="protein sequence ID" value="CCE81269.1"/>
    <property type="molecule type" value="Genomic_DNA"/>
</dbReference>
<dbReference type="InterPro" id="IPR019775">
    <property type="entry name" value="WD40_repeat_CS"/>
</dbReference>
<feature type="repeat" description="WD" evidence="5">
    <location>
        <begin position="554"/>
        <end position="588"/>
    </location>
</feature>
<keyword evidence="4" id="KW-0539">Nucleus</keyword>
<dbReference type="InterPro" id="IPR020472">
    <property type="entry name" value="WD40_PAC1"/>
</dbReference>
<feature type="repeat" description="WD" evidence="5">
    <location>
        <begin position="54"/>
        <end position="95"/>
    </location>
</feature>
<evidence type="ECO:0000313" key="10">
    <source>
        <dbReference type="Proteomes" id="UP000005222"/>
    </source>
</evidence>
<sequence>MSSLRTRFTSESIEPFYVGGASASLSAGGDILVTAVNEDVVLTNLENQSIIQKIEGDGELVTCLTITPDGKYIAILSQSQQLRIFDVENERVVKSFKMSSPVYVSCADETSSLFAFGGTDGVITVWDVESNYVTHSLKGHGSTISSLCFFGKLNTSSWRLASGDTMGHVKVWDLVKRKCITTVSEHTSAVRGVSFNEPGTYFLSAGRDQTVVVYSTKNFKPIKTLLVKEQVENAGFINLPWDNENSSDFIYTAGSNNVLRIWDMQREKVIAETATPIKTTEELMIVDVLKVQDEALVLVLSDQTLVFVDVEEPDTESGSATLKIMKRIAGNHGIIADIKYAGPDLNLIALATNSPSLRIVDPNNPLEVVLCEGHTDILNAVDVSSDGLWIATASKDNTARIWRWQESGFKPYAVFQGHAGAVTTVALPKVIDTRAPQFLLTASSDLTVKKWIVPSNVNDVEIVKSAVYTRRAHDKDINALDVSPNDQYFATASYDKLGKVWDVESGETIGVLKGHRRGLWDVSFCKYDKLIVTSSGDKTVKLWKLDDYTCSKTFEGHTNAVQRAKFINRNQQVVSSGADGLIKVWDVKDVTGDCLVTLDNHENRIWALDQKDDGLQMVSADADGYISVWTDNTEEYLLEQAEKEKLKVEQDQELSNFISNGKWSEAFLLALTLEHPMRLYNILKGTIAQNANPESDIGSFELEDTIGKLNNDQILSLFTKLRDWNVNNKLFEVSQRLLAVIFKKHSPEDLVEIPGIIKIIDSILPYSERHYSRIDDLIEQSYILDYALEQMNRLS</sequence>
<dbReference type="STRING" id="559304.G8YGF2"/>
<feature type="repeat" description="WD" evidence="5">
    <location>
        <begin position="598"/>
        <end position="639"/>
    </location>
</feature>
<feature type="domain" description="Anaphase-promoting complex subunit 4-like WD40" evidence="7">
    <location>
        <begin position="31"/>
        <end position="101"/>
    </location>
</feature>
<dbReference type="InterPro" id="IPR013934">
    <property type="entry name" value="Utp13_C"/>
</dbReference>
<evidence type="ECO:0000256" key="5">
    <source>
        <dbReference type="PROSITE-ProRule" id="PRU00221"/>
    </source>
</evidence>
<dbReference type="Proteomes" id="UP000005222">
    <property type="component" value="Chromosome H"/>
</dbReference>
<keyword evidence="3" id="KW-0677">Repeat</keyword>
<dbReference type="Pfam" id="PF08625">
    <property type="entry name" value="Utp13"/>
    <property type="match status" value="1"/>
</dbReference>
<dbReference type="PROSITE" id="PS50082">
    <property type="entry name" value="WD_REPEATS_2"/>
    <property type="match status" value="8"/>
</dbReference>
<dbReference type="eggNOG" id="KOG0319">
    <property type="taxonomic scope" value="Eukaryota"/>
</dbReference>
<dbReference type="CDD" id="cd00200">
    <property type="entry name" value="WD40"/>
    <property type="match status" value="2"/>
</dbReference>
<evidence type="ECO:0000256" key="1">
    <source>
        <dbReference type="ARBA" id="ARBA00004604"/>
    </source>
</evidence>
<dbReference type="InterPro" id="IPR001680">
    <property type="entry name" value="WD40_rpt"/>
</dbReference>
<comment type="subcellular location">
    <subcellularLocation>
        <location evidence="1">Nucleus</location>
        <location evidence="1">Nucleolus</location>
    </subcellularLocation>
</comment>
<evidence type="ECO:0000256" key="4">
    <source>
        <dbReference type="ARBA" id="ARBA00023242"/>
    </source>
</evidence>
<dbReference type="InterPro" id="IPR015943">
    <property type="entry name" value="WD40/YVTN_repeat-like_dom_sf"/>
</dbReference>
<evidence type="ECO:0000313" key="8">
    <source>
        <dbReference type="EMBL" id="CCE80504.1"/>
    </source>
</evidence>
<dbReference type="SMART" id="SM00320">
    <property type="entry name" value="WD40"/>
    <property type="match status" value="11"/>
</dbReference>
<dbReference type="Gene3D" id="2.130.10.10">
    <property type="entry name" value="YVTN repeat-like/Quinoprotein amine dehydrogenase"/>
    <property type="match status" value="4"/>
</dbReference>
<dbReference type="FunCoup" id="G8YGF2">
    <property type="interactions" value="1799"/>
</dbReference>
<evidence type="ECO:0000259" key="7">
    <source>
        <dbReference type="Pfam" id="PF12894"/>
    </source>
</evidence>
<dbReference type="GO" id="GO:0032040">
    <property type="term" value="C:small-subunit processome"/>
    <property type="evidence" value="ECO:0007669"/>
    <property type="project" value="InterPro"/>
</dbReference>
<dbReference type="GO" id="GO:0000472">
    <property type="term" value="P:endonucleolytic cleavage to generate mature 5'-end of SSU-rRNA from (SSU-rRNA, 5.8S rRNA, LSU-rRNA)"/>
    <property type="evidence" value="ECO:0007669"/>
    <property type="project" value="TreeGrafter"/>
</dbReference>
<feature type="repeat" description="WD" evidence="5">
    <location>
        <begin position="183"/>
        <end position="224"/>
    </location>
</feature>
<dbReference type="PRINTS" id="PR00320">
    <property type="entry name" value="GPROTEINBRPT"/>
</dbReference>
<accession>G8YGF2</accession>
<dbReference type="AlphaFoldDB" id="G8YGF2"/>
<proteinExistence type="predicted"/>
<organism evidence="9 10">
    <name type="scientific">Pichia sorbitophila (strain ATCC MYA-4447 / BCRC 22081 / CBS 7064 / NBRC 10061 / NRRL Y-12695)</name>
    <name type="common">Hybrid yeast</name>
    <dbReference type="NCBI Taxonomy" id="559304"/>
    <lineage>
        <taxon>Eukaryota</taxon>
        <taxon>Fungi</taxon>
        <taxon>Dikarya</taxon>
        <taxon>Ascomycota</taxon>
        <taxon>Saccharomycotina</taxon>
        <taxon>Pichiomycetes</taxon>
        <taxon>Debaryomycetaceae</taxon>
        <taxon>Millerozyma</taxon>
    </lineage>
</organism>
<dbReference type="EMBL" id="FO082053">
    <property type="protein sequence ID" value="CCE80504.1"/>
    <property type="molecule type" value="Genomic_DNA"/>
</dbReference>
<dbReference type="OrthoDB" id="5414888at2759"/>
<dbReference type="PROSITE" id="PS50294">
    <property type="entry name" value="WD_REPEATS_REGION"/>
    <property type="match status" value="5"/>
</dbReference>
<evidence type="ECO:0000313" key="9">
    <source>
        <dbReference type="EMBL" id="CCE81269.1"/>
    </source>
</evidence>
<dbReference type="InterPro" id="IPR036322">
    <property type="entry name" value="WD40_repeat_dom_sf"/>
</dbReference>
<dbReference type="Pfam" id="PF00400">
    <property type="entry name" value="WD40"/>
    <property type="match status" value="7"/>
</dbReference>
<dbReference type="Proteomes" id="UP000005222">
    <property type="component" value="Chromosome G"/>
</dbReference>
<dbReference type="GO" id="GO:0030686">
    <property type="term" value="C:90S preribosome"/>
    <property type="evidence" value="ECO:0007669"/>
    <property type="project" value="TreeGrafter"/>
</dbReference>